<comment type="caution">
    <text evidence="1">The sequence shown here is derived from an EMBL/GenBank/DDBJ whole genome shotgun (WGS) entry which is preliminary data.</text>
</comment>
<name>A0A369XTR7_9PROT</name>
<sequence length="169" mass="18989">MLKGKIMSMRITNLIKPLFIVFFASTLLSAVSSVFGQQQPVVVTVTEPARNGVAVAKDMDVTGSASMPSGQHLWVLVHRIKGFKEVWWPQDEAEVDPRTGEWEVRVVFGGPQDIGYDFEIAAITVNQQEHLSLMAYRRQALLTGHWPPIEMPSTTSHPVIRRITKVRHD</sequence>
<evidence type="ECO:0000313" key="1">
    <source>
        <dbReference type="EMBL" id="RDE52152.1"/>
    </source>
</evidence>
<dbReference type="AlphaFoldDB" id="A0A369XTR7"/>
<dbReference type="Proteomes" id="UP000253831">
    <property type="component" value="Unassembled WGS sequence"/>
</dbReference>
<protein>
    <submittedName>
        <fullName evidence="1">Uncharacterized protein</fullName>
    </submittedName>
</protein>
<evidence type="ECO:0000313" key="2">
    <source>
        <dbReference type="Proteomes" id="UP000253831"/>
    </source>
</evidence>
<gene>
    <name evidence="1" type="ORF">DVS81_02675</name>
</gene>
<accession>A0A369XTR7</accession>
<reference evidence="1 2" key="1">
    <citation type="submission" date="2018-05" db="EMBL/GenBank/DDBJ databases">
        <title>Integrated omic analyses show evidence that a Ca. Accumulibacter phosphatis strain performs denitrification under micro-aerobic conditions.</title>
        <authorList>
            <person name="Camejo P.Y."/>
            <person name="Katherine M.D."/>
            <person name="Daniel N.R."/>
        </authorList>
    </citation>
    <scope>NUCLEOTIDE SEQUENCE [LARGE SCALE GENOMIC DNA]</scope>
    <source>
        <strain evidence="1">UW-LDO-IC</strain>
    </source>
</reference>
<dbReference type="EMBL" id="QPGA01000002">
    <property type="protein sequence ID" value="RDE52152.1"/>
    <property type="molecule type" value="Genomic_DNA"/>
</dbReference>
<proteinExistence type="predicted"/>
<organism evidence="1 2">
    <name type="scientific">Candidatus Accumulibacter meliphilus</name>
    <dbReference type="NCBI Taxonomy" id="2211374"/>
    <lineage>
        <taxon>Bacteria</taxon>
        <taxon>Pseudomonadati</taxon>
        <taxon>Pseudomonadota</taxon>
        <taxon>Betaproteobacteria</taxon>
        <taxon>Candidatus Accumulibacter</taxon>
    </lineage>
</organism>